<evidence type="ECO:0000256" key="13">
    <source>
        <dbReference type="ARBA" id="ARBA00023279"/>
    </source>
</evidence>
<dbReference type="InterPro" id="IPR017957">
    <property type="entry name" value="P_trefoil_CS"/>
</dbReference>
<evidence type="ECO:0000256" key="10">
    <source>
        <dbReference type="ARBA" id="ARBA00023157"/>
    </source>
</evidence>
<keyword evidence="12" id="KW-0325">Glycoprotein</keyword>
<dbReference type="Gene3D" id="4.10.110.10">
    <property type="entry name" value="Spasmolytic Protein, domain 1"/>
    <property type="match status" value="1"/>
</dbReference>
<feature type="domain" description="P-type" evidence="21">
    <location>
        <begin position="86"/>
        <end position="124"/>
    </location>
</feature>
<feature type="disulfide bond" evidence="19">
    <location>
        <begin position="98"/>
        <end position="113"/>
    </location>
</feature>
<evidence type="ECO:0000256" key="8">
    <source>
        <dbReference type="ARBA" id="ARBA00022989"/>
    </source>
</evidence>
<feature type="domain" description="ZP" evidence="20">
    <location>
        <begin position="129"/>
        <end position="412"/>
    </location>
</feature>
<dbReference type="GO" id="GO:0032190">
    <property type="term" value="F:acrosin binding"/>
    <property type="evidence" value="ECO:0007669"/>
    <property type="project" value="TreeGrafter"/>
</dbReference>
<dbReference type="GO" id="GO:0005886">
    <property type="term" value="C:plasma membrane"/>
    <property type="evidence" value="ECO:0007669"/>
    <property type="project" value="UniProtKB-SubCell"/>
</dbReference>
<dbReference type="Proteomes" id="UP000007635">
    <property type="component" value="Chromosome III"/>
</dbReference>
<keyword evidence="10 19" id="KW-1015">Disulfide bond</keyword>
<evidence type="ECO:0000256" key="2">
    <source>
        <dbReference type="ARBA" id="ARBA00010863"/>
    </source>
</evidence>
<organism evidence="22 23">
    <name type="scientific">Gasterosteus aculeatus aculeatus</name>
    <name type="common">three-spined stickleback</name>
    <dbReference type="NCBI Taxonomy" id="481459"/>
    <lineage>
        <taxon>Eukaryota</taxon>
        <taxon>Metazoa</taxon>
        <taxon>Chordata</taxon>
        <taxon>Craniata</taxon>
        <taxon>Vertebrata</taxon>
        <taxon>Euteleostomi</taxon>
        <taxon>Actinopterygii</taxon>
        <taxon>Neopterygii</taxon>
        <taxon>Teleostei</taxon>
        <taxon>Neoteleostei</taxon>
        <taxon>Acanthomorphata</taxon>
        <taxon>Eupercaria</taxon>
        <taxon>Perciformes</taxon>
        <taxon>Cottioidei</taxon>
        <taxon>Gasterosteales</taxon>
        <taxon>Gasterosteidae</taxon>
        <taxon>Gasterosteus</taxon>
    </lineage>
</organism>
<protein>
    <recommendedName>
        <fullName evidence="16">Zona pellucida sperm-binding protein 4</fullName>
    </recommendedName>
    <alternativeName>
        <fullName evidence="18">Zona pellucida glycoprotein 4</fullName>
    </alternativeName>
    <alternativeName>
        <fullName evidence="17">Zona pellucida protein B</fullName>
    </alternativeName>
</protein>
<evidence type="ECO:0000256" key="15">
    <source>
        <dbReference type="ARBA" id="ARBA00037545"/>
    </source>
</evidence>
<evidence type="ECO:0000256" key="12">
    <source>
        <dbReference type="ARBA" id="ARBA00023180"/>
    </source>
</evidence>
<evidence type="ECO:0000256" key="3">
    <source>
        <dbReference type="ARBA" id="ARBA00022475"/>
    </source>
</evidence>
<dbReference type="InterPro" id="IPR044913">
    <property type="entry name" value="P_trefoil_dom_sf"/>
</dbReference>
<dbReference type="Pfam" id="PF00100">
    <property type="entry name" value="Zona_pellucida"/>
    <property type="match status" value="1"/>
</dbReference>
<keyword evidence="7" id="KW-0812">Transmembrane</keyword>
<dbReference type="PROSITE" id="PS00025">
    <property type="entry name" value="P_TREFOIL_1"/>
    <property type="match status" value="1"/>
</dbReference>
<evidence type="ECO:0000256" key="6">
    <source>
        <dbReference type="ARBA" id="ARBA00022685"/>
    </source>
</evidence>
<keyword evidence="4" id="KW-0964">Secreted</keyword>
<dbReference type="SUPFAM" id="SSF57492">
    <property type="entry name" value="Trefoil"/>
    <property type="match status" value="1"/>
</dbReference>
<reference evidence="22 23" key="1">
    <citation type="journal article" date="2021" name="G3 (Bethesda)">
        <title>Improved contiguity of the threespine stickleback genome using long-read sequencing.</title>
        <authorList>
            <person name="Nath S."/>
            <person name="Shaw D.E."/>
            <person name="White M.A."/>
        </authorList>
    </citation>
    <scope>NUCLEOTIDE SEQUENCE [LARGE SCALE GENOMIC DNA]</scope>
    <source>
        <strain evidence="22 23">Lake Benthic</strain>
    </source>
</reference>
<name>A0AAQ4R9U9_GASAC</name>
<evidence type="ECO:0000313" key="22">
    <source>
        <dbReference type="Ensembl" id="ENSGACP00000060444.1"/>
    </source>
</evidence>
<reference evidence="22" key="3">
    <citation type="submission" date="2025-09" db="UniProtKB">
        <authorList>
            <consortium name="Ensembl"/>
        </authorList>
    </citation>
    <scope>IDENTIFICATION</scope>
</reference>
<keyword evidence="3" id="KW-1003">Cell membrane</keyword>
<dbReference type="Gene3D" id="2.60.40.4100">
    <property type="entry name" value="Zona pellucida, ZP-C domain"/>
    <property type="match status" value="1"/>
</dbReference>
<evidence type="ECO:0000259" key="21">
    <source>
        <dbReference type="PROSITE" id="PS51448"/>
    </source>
</evidence>
<keyword evidence="23" id="KW-1185">Reference proteome</keyword>
<proteinExistence type="inferred from homology"/>
<comment type="subcellular location">
    <subcellularLocation>
        <location evidence="1">Cell membrane</location>
        <topology evidence="1">Single-pass type I membrane protein</topology>
    </subcellularLocation>
    <subcellularLocation>
        <location evidence="14">Zona pellucida</location>
    </subcellularLocation>
</comment>
<evidence type="ECO:0000256" key="11">
    <source>
        <dbReference type="ARBA" id="ARBA00023170"/>
    </source>
</evidence>
<dbReference type="PANTHER" id="PTHR23343:SF31">
    <property type="entry name" value="ZONA PELLUCIDA SPERM-BINDING PROTEIN 4"/>
    <property type="match status" value="1"/>
</dbReference>
<dbReference type="GO" id="GO:0007339">
    <property type="term" value="P:binding of sperm to zona pellucida"/>
    <property type="evidence" value="ECO:0007669"/>
    <property type="project" value="TreeGrafter"/>
</dbReference>
<comment type="caution">
    <text evidence="19">Lacks conserved residue(s) required for the propagation of feature annotation.</text>
</comment>
<dbReference type="SMART" id="SM00241">
    <property type="entry name" value="ZP"/>
    <property type="match status" value="1"/>
</dbReference>
<evidence type="ECO:0000256" key="14">
    <source>
        <dbReference type="ARBA" id="ARBA00024183"/>
    </source>
</evidence>
<evidence type="ECO:0000256" key="9">
    <source>
        <dbReference type="ARBA" id="ARBA00023136"/>
    </source>
</evidence>
<evidence type="ECO:0000256" key="17">
    <source>
        <dbReference type="ARBA" id="ARBA00042273"/>
    </source>
</evidence>
<evidence type="ECO:0000313" key="23">
    <source>
        <dbReference type="Proteomes" id="UP000007635"/>
    </source>
</evidence>
<keyword evidence="6" id="KW-0165">Cleavage on pair of basic residues</keyword>
<dbReference type="PROSITE" id="PS51034">
    <property type="entry name" value="ZP_2"/>
    <property type="match status" value="1"/>
</dbReference>
<accession>A0AAQ4R9U9</accession>
<evidence type="ECO:0000259" key="20">
    <source>
        <dbReference type="PROSITE" id="PS51034"/>
    </source>
</evidence>
<dbReference type="InterPro" id="IPR055355">
    <property type="entry name" value="ZP-C"/>
</dbReference>
<dbReference type="GeneTree" id="ENSGT00940000163253"/>
<evidence type="ECO:0000256" key="1">
    <source>
        <dbReference type="ARBA" id="ARBA00004251"/>
    </source>
</evidence>
<dbReference type="Gene3D" id="2.60.40.3210">
    <property type="entry name" value="Zona pellucida, ZP-N domain"/>
    <property type="match status" value="1"/>
</dbReference>
<dbReference type="GO" id="GO:0060468">
    <property type="term" value="P:prevention of polyspermy"/>
    <property type="evidence" value="ECO:0007669"/>
    <property type="project" value="TreeGrafter"/>
</dbReference>
<keyword evidence="13" id="KW-0278">Fertilization</keyword>
<evidence type="ECO:0000256" key="16">
    <source>
        <dbReference type="ARBA" id="ARBA00040238"/>
    </source>
</evidence>
<dbReference type="Pfam" id="PF00088">
    <property type="entry name" value="Trefoil"/>
    <property type="match status" value="1"/>
</dbReference>
<dbReference type="GO" id="GO:0035805">
    <property type="term" value="C:egg coat"/>
    <property type="evidence" value="ECO:0007669"/>
    <property type="project" value="UniProtKB-SubCell"/>
</dbReference>
<evidence type="ECO:0000256" key="4">
    <source>
        <dbReference type="ARBA" id="ARBA00022525"/>
    </source>
</evidence>
<dbReference type="InterPro" id="IPR001507">
    <property type="entry name" value="ZP_dom"/>
</dbReference>
<evidence type="ECO:0000256" key="18">
    <source>
        <dbReference type="ARBA" id="ARBA00042573"/>
    </source>
</evidence>
<dbReference type="Pfam" id="PF23344">
    <property type="entry name" value="ZP-N"/>
    <property type="match status" value="1"/>
</dbReference>
<dbReference type="CDD" id="cd00111">
    <property type="entry name" value="Trefoil"/>
    <property type="match status" value="1"/>
</dbReference>
<feature type="disulfide bond" evidence="19">
    <location>
        <begin position="88"/>
        <end position="114"/>
    </location>
</feature>
<dbReference type="GO" id="GO:0035804">
    <property type="term" value="F:structural constituent of egg coat"/>
    <property type="evidence" value="ECO:0007669"/>
    <property type="project" value="TreeGrafter"/>
</dbReference>
<comment type="similarity">
    <text evidence="2">Belongs to the ZP domain family. ZPB subfamily.</text>
</comment>
<evidence type="ECO:0000256" key="19">
    <source>
        <dbReference type="PROSITE-ProRule" id="PRU00779"/>
    </source>
</evidence>
<dbReference type="InterPro" id="IPR017977">
    <property type="entry name" value="ZP_dom_CS"/>
</dbReference>
<keyword evidence="9" id="KW-0472">Membrane</keyword>
<keyword evidence="5" id="KW-0272">Extracellular matrix</keyword>
<dbReference type="AlphaFoldDB" id="A0AAQ4R9U9"/>
<comment type="function">
    <text evidence="15">Component of the zona pellucida, an extracellular matrix surrounding oocytes which mediates sperm binding, induction of the acrosome reaction and prevents post-fertilization polyspermy. The zona pellucida is composed of 3 to 4 glycoproteins, ZP1, ZP2, ZP3, and ZP4. ZP4 may act as a sperm receptor.</text>
</comment>
<dbReference type="PROSITE" id="PS00682">
    <property type="entry name" value="ZP_1"/>
    <property type="match status" value="1"/>
</dbReference>
<sequence length="434" mass="48142">MTHAHARTHTRSQQRGLSLSDVVVGWRSLLRRAVFNHVHILACSLVATLACDVSAQHYWSLPLPNQKAPLLPQPQLEVPPPEAPFDECQVAQEDKIQCGPADVTAEHCENINCCFDGHQCFYGKAVTVQCTRDGQFVVVVARDATLPSIDVESVSLLETDDPACAPVDVTSAFAIFQFSATSCGTTFKEEEGHVVYENHMSSSYEVGVGPRGSITRDSHFELLFQCRYSDTSVEALVMEVDVVPPPMSVAAAGILRVELRLGSGQCQTKGCVEENAAYSTFYNQADYPVTKILREPVYVEVSLLERSDPNLVLNLEHCWATSNPNPQSIPQWDLLIDGCPYHDDRYLTTLVPIDGSSGLLYPTHHKRFIIKMFTFVDQSDFSPQKDTVFIHCSTEVCYPSSTQSCEQTCHRQPRRISASRRSLVSSGQVILTDQ</sequence>
<dbReference type="InterPro" id="IPR051148">
    <property type="entry name" value="Zona_Pellucida_Domain_gp"/>
</dbReference>
<dbReference type="PROSITE" id="PS51448">
    <property type="entry name" value="P_TREFOIL_2"/>
    <property type="match status" value="1"/>
</dbReference>
<keyword evidence="11" id="KW-0675">Receptor</keyword>
<dbReference type="PANTHER" id="PTHR23343">
    <property type="entry name" value="ZONA PELLUCIDA SPERM-BINDING PROTEIN"/>
    <property type="match status" value="1"/>
</dbReference>
<evidence type="ECO:0000256" key="5">
    <source>
        <dbReference type="ARBA" id="ARBA00022530"/>
    </source>
</evidence>
<dbReference type="InterPro" id="IPR042235">
    <property type="entry name" value="ZP-C_dom"/>
</dbReference>
<reference evidence="22" key="2">
    <citation type="submission" date="2025-08" db="UniProtKB">
        <authorList>
            <consortium name="Ensembl"/>
        </authorList>
    </citation>
    <scope>IDENTIFICATION</scope>
</reference>
<dbReference type="InterPro" id="IPR055356">
    <property type="entry name" value="ZP-N"/>
</dbReference>
<dbReference type="InterPro" id="IPR000519">
    <property type="entry name" value="P_trefoil_dom"/>
</dbReference>
<evidence type="ECO:0000256" key="7">
    <source>
        <dbReference type="ARBA" id="ARBA00022692"/>
    </source>
</evidence>
<dbReference type="Ensembl" id="ENSGACT00000043918.1">
    <property type="protein sequence ID" value="ENSGACP00000060444.1"/>
    <property type="gene ID" value="ENSGACG00000013510.2"/>
</dbReference>
<keyword evidence="8" id="KW-1133">Transmembrane helix</keyword>
<dbReference type="SMART" id="SM00018">
    <property type="entry name" value="PD"/>
    <property type="match status" value="1"/>
</dbReference>